<dbReference type="InterPro" id="IPR012337">
    <property type="entry name" value="RNaseH-like_sf"/>
</dbReference>
<organism evidence="3 4">
    <name type="scientific">Microvirga guangxiensis</name>
    <dbReference type="NCBI Taxonomy" id="549386"/>
    <lineage>
        <taxon>Bacteria</taxon>
        <taxon>Pseudomonadati</taxon>
        <taxon>Pseudomonadota</taxon>
        <taxon>Alphaproteobacteria</taxon>
        <taxon>Hyphomicrobiales</taxon>
        <taxon>Methylobacteriaceae</taxon>
        <taxon>Microvirga</taxon>
    </lineage>
</organism>
<evidence type="ECO:0000313" key="3">
    <source>
        <dbReference type="EMBL" id="SCY97928.1"/>
    </source>
</evidence>
<dbReference type="Pfam" id="PF09039">
    <property type="entry name" value="HTH_Tnp_Mu_2"/>
    <property type="match status" value="1"/>
</dbReference>
<dbReference type="GO" id="GO:0003676">
    <property type="term" value="F:nucleic acid binding"/>
    <property type="evidence" value="ECO:0007669"/>
    <property type="project" value="InterPro"/>
</dbReference>
<dbReference type="PROSITE" id="PS50994">
    <property type="entry name" value="INTEGRASE"/>
    <property type="match status" value="1"/>
</dbReference>
<dbReference type="Pfam" id="PF09299">
    <property type="entry name" value="Mu-transpos_C"/>
    <property type="match status" value="1"/>
</dbReference>
<reference evidence="3 4" key="1">
    <citation type="submission" date="2016-10" db="EMBL/GenBank/DDBJ databases">
        <authorList>
            <person name="de Groot N.N."/>
        </authorList>
    </citation>
    <scope>NUCLEOTIDE SEQUENCE [LARGE SCALE GENOMIC DNA]</scope>
    <source>
        <strain evidence="3 4">CGMCC 1.7666</strain>
    </source>
</reference>
<proteinExistence type="predicted"/>
<dbReference type="AlphaFoldDB" id="A0A1G5KD02"/>
<accession>A0A1G5KD02</accession>
<evidence type="ECO:0000259" key="2">
    <source>
        <dbReference type="PROSITE" id="PS50994"/>
    </source>
</evidence>
<evidence type="ECO:0000313" key="4">
    <source>
        <dbReference type="Proteomes" id="UP000199569"/>
    </source>
</evidence>
<dbReference type="PANTHER" id="PTHR35004:SF6">
    <property type="entry name" value="TRANSPOSASE"/>
    <property type="match status" value="1"/>
</dbReference>
<dbReference type="Gene3D" id="1.10.10.60">
    <property type="entry name" value="Homeodomain-like"/>
    <property type="match status" value="1"/>
</dbReference>
<dbReference type="Pfam" id="PF00665">
    <property type="entry name" value="rve"/>
    <property type="match status" value="1"/>
</dbReference>
<dbReference type="InterPro" id="IPR001584">
    <property type="entry name" value="Integrase_cat-core"/>
</dbReference>
<protein>
    <submittedName>
        <fullName evidence="3">Putative transposase</fullName>
    </submittedName>
</protein>
<dbReference type="Proteomes" id="UP000199569">
    <property type="component" value="Unassembled WGS sequence"/>
</dbReference>
<dbReference type="SUPFAM" id="SSF53098">
    <property type="entry name" value="Ribonuclease H-like"/>
    <property type="match status" value="1"/>
</dbReference>
<dbReference type="OrthoDB" id="5287589at2"/>
<dbReference type="RefSeq" id="WP_091136690.1">
    <property type="nucleotide sequence ID" value="NZ_FMVJ01000009.1"/>
</dbReference>
<dbReference type="Gene3D" id="3.30.420.10">
    <property type="entry name" value="Ribonuclease H-like superfamily/Ribonuclease H"/>
    <property type="match status" value="1"/>
</dbReference>
<gene>
    <name evidence="3" type="ORF">SAMN02927923_03188</name>
</gene>
<feature type="compositionally biased region" description="Basic residues" evidence="1">
    <location>
        <begin position="501"/>
        <end position="511"/>
    </location>
</feature>
<sequence length="541" mass="61792">MNGSRIIDPDDTRWLEAERRDMLLRDLLKASGWKVTGEVVRAAREQLGIPRSTLFRLVARFRQTKRATSLLPHSAGTPVGAKRIDPRVEKLIAEQIERFWLRRERPTMSALIERVHDACRVEGMRPPDRRTIQRRVNELDLQKTARRRGEGDVLAKVTPSPGSYTADRPNEVWQIDHTVVDVIVVDEEHRRPIGRPVLTVAIDVCTRMVAGFYLSLDPPSASSVGLCLLHAVYNKSAWLNERGLDLDWPVAGLPQVLHCDNGAEFHSRALKAACREYGIKLQYRPPAAPRFGGHIERLIGTMMGAVHLLPGTTFSNIKLRGDYDAEGRAIFTLRELEVWLAIEIAGKYHQRIHTALLRPPIAVWRDHQGAVDFDLPPDRMAFWTAFLPETRRRLSKDGIHLEKIRYWSDALSRDVGRGAELLVKYDPRDLSRIFVRQPGGRFVEARYRNLAHPPVTWWEWRNTKKRLYEQGRRDLSEEALFASLAHQRQIEDAAALASAAARRRVARRPPKRAPDEVPPTPLKGIDTATMREGDDDMEFWG</sequence>
<dbReference type="InterPro" id="IPR015126">
    <property type="entry name" value="Mu_I-gamma"/>
</dbReference>
<dbReference type="STRING" id="549386.SAMN02927923_03188"/>
<dbReference type="InterPro" id="IPR036397">
    <property type="entry name" value="RNaseH_sf"/>
</dbReference>
<name>A0A1G5KD02_9HYPH</name>
<keyword evidence="4" id="KW-1185">Reference proteome</keyword>
<dbReference type="InterPro" id="IPR015378">
    <property type="entry name" value="Transposase-like_Mu_C"/>
</dbReference>
<feature type="domain" description="Integrase catalytic" evidence="2">
    <location>
        <begin position="165"/>
        <end position="368"/>
    </location>
</feature>
<feature type="region of interest" description="Disordered" evidence="1">
    <location>
        <begin position="501"/>
        <end position="541"/>
    </location>
</feature>
<dbReference type="InterPro" id="IPR009004">
    <property type="entry name" value="Transposase_Mu_C"/>
</dbReference>
<dbReference type="SUPFAM" id="SSF50610">
    <property type="entry name" value="mu transposase, C-terminal domain"/>
    <property type="match status" value="1"/>
</dbReference>
<dbReference type="PANTHER" id="PTHR35004">
    <property type="entry name" value="TRANSPOSASE RV3428C-RELATED"/>
    <property type="match status" value="1"/>
</dbReference>
<dbReference type="GO" id="GO:0015074">
    <property type="term" value="P:DNA integration"/>
    <property type="evidence" value="ECO:0007669"/>
    <property type="project" value="InterPro"/>
</dbReference>
<dbReference type="EMBL" id="FMVJ01000009">
    <property type="protein sequence ID" value="SCY97928.1"/>
    <property type="molecule type" value="Genomic_DNA"/>
</dbReference>
<evidence type="ECO:0000256" key="1">
    <source>
        <dbReference type="SAM" id="MobiDB-lite"/>
    </source>
</evidence>